<feature type="domain" description="PhoU" evidence="8">
    <location>
        <begin position="344"/>
        <end position="423"/>
    </location>
</feature>
<evidence type="ECO:0000256" key="7">
    <source>
        <dbReference type="SAM" id="Phobius"/>
    </source>
</evidence>
<evidence type="ECO:0000256" key="3">
    <source>
        <dbReference type="ARBA" id="ARBA00022692"/>
    </source>
</evidence>
<gene>
    <name evidence="9" type="ORF">GCM10007924_18470</name>
</gene>
<feature type="transmembrane region" description="Helical" evidence="7">
    <location>
        <begin position="136"/>
        <end position="154"/>
    </location>
</feature>
<comment type="caution">
    <text evidence="9">The sequence shown here is derived from an EMBL/GenBank/DDBJ whole genome shotgun (WGS) entry which is preliminary data.</text>
</comment>
<dbReference type="EMBL" id="BSNF01000006">
    <property type="protein sequence ID" value="GLQ06626.1"/>
    <property type="molecule type" value="Genomic_DNA"/>
</dbReference>
<dbReference type="NCBIfam" id="TIGR00704">
    <property type="entry name" value="NaPi_cotrn_rel"/>
    <property type="match status" value="1"/>
</dbReference>
<keyword evidence="5 7" id="KW-0472">Membrane</keyword>
<feature type="transmembrane region" description="Helical" evidence="7">
    <location>
        <begin position="107"/>
        <end position="124"/>
    </location>
</feature>
<dbReference type="InterPro" id="IPR004633">
    <property type="entry name" value="NaPi_cotrn-rel/YqeW-like"/>
</dbReference>
<comment type="subcellular location">
    <subcellularLocation>
        <location evidence="1">Cell membrane</location>
        <topology evidence="1">Multi-pass membrane protein</topology>
    </subcellularLocation>
</comment>
<protein>
    <submittedName>
        <fullName evidence="9">Na/Pi cotransporter</fullName>
    </submittedName>
</protein>
<keyword evidence="10" id="KW-1185">Reference proteome</keyword>
<dbReference type="PANTHER" id="PTHR10010:SF46">
    <property type="entry name" value="SODIUM-DEPENDENT PHOSPHATE TRANSPORT PROTEIN 2B"/>
    <property type="match status" value="1"/>
</dbReference>
<dbReference type="InterPro" id="IPR038078">
    <property type="entry name" value="PhoU-like_sf"/>
</dbReference>
<accession>A0ABQ5U826</accession>
<reference evidence="9" key="2">
    <citation type="submission" date="2023-01" db="EMBL/GenBank/DDBJ databases">
        <title>Draft genome sequence of Sneathiella chinensis strain NBRC 103408.</title>
        <authorList>
            <person name="Sun Q."/>
            <person name="Mori K."/>
        </authorList>
    </citation>
    <scope>NUCLEOTIDE SEQUENCE</scope>
    <source>
        <strain evidence="9">NBRC 103408</strain>
    </source>
</reference>
<evidence type="ECO:0000256" key="5">
    <source>
        <dbReference type="ARBA" id="ARBA00023136"/>
    </source>
</evidence>
<reference evidence="9" key="1">
    <citation type="journal article" date="2014" name="Int. J. Syst. Evol. Microbiol.">
        <title>Complete genome of a new Firmicutes species belonging to the dominant human colonic microbiota ('Ruminococcus bicirculans') reveals two chromosomes and a selective capacity to utilize plant glucans.</title>
        <authorList>
            <consortium name="NISC Comparative Sequencing Program"/>
            <person name="Wegmann U."/>
            <person name="Louis P."/>
            <person name="Goesmann A."/>
            <person name="Henrissat B."/>
            <person name="Duncan S.H."/>
            <person name="Flint H.J."/>
        </authorList>
    </citation>
    <scope>NUCLEOTIDE SEQUENCE</scope>
    <source>
        <strain evidence="9">NBRC 103408</strain>
    </source>
</reference>
<evidence type="ECO:0000313" key="10">
    <source>
        <dbReference type="Proteomes" id="UP001161409"/>
    </source>
</evidence>
<feature type="transmembrane region" description="Helical" evidence="7">
    <location>
        <begin position="250"/>
        <end position="268"/>
    </location>
</feature>
<dbReference type="Pfam" id="PF01895">
    <property type="entry name" value="PhoU"/>
    <property type="match status" value="1"/>
</dbReference>
<evidence type="ECO:0000256" key="1">
    <source>
        <dbReference type="ARBA" id="ARBA00004651"/>
    </source>
</evidence>
<evidence type="ECO:0000256" key="2">
    <source>
        <dbReference type="ARBA" id="ARBA00022475"/>
    </source>
</evidence>
<feature type="transmembrane region" description="Helical" evidence="7">
    <location>
        <begin position="280"/>
        <end position="298"/>
    </location>
</feature>
<dbReference type="Pfam" id="PF02690">
    <property type="entry name" value="Na_Pi_cotrans"/>
    <property type="match status" value="2"/>
</dbReference>
<proteinExistence type="predicted"/>
<dbReference type="PANTHER" id="PTHR10010">
    <property type="entry name" value="SOLUTE CARRIER FAMILY 34 SODIUM PHOSPHATE , MEMBER 2-RELATED"/>
    <property type="match status" value="1"/>
</dbReference>
<feature type="compositionally biased region" description="Polar residues" evidence="6">
    <location>
        <begin position="555"/>
        <end position="566"/>
    </location>
</feature>
<keyword evidence="2" id="KW-1003">Cell membrane</keyword>
<name>A0ABQ5U826_9PROT</name>
<feature type="transmembrane region" description="Helical" evidence="7">
    <location>
        <begin position="50"/>
        <end position="72"/>
    </location>
</feature>
<evidence type="ECO:0000259" key="8">
    <source>
        <dbReference type="Pfam" id="PF01895"/>
    </source>
</evidence>
<evidence type="ECO:0000256" key="4">
    <source>
        <dbReference type="ARBA" id="ARBA00022989"/>
    </source>
</evidence>
<dbReference type="InterPro" id="IPR026022">
    <property type="entry name" value="PhoU_dom"/>
</dbReference>
<sequence>MHATSVLISLLGGVALLLWGLRMVNTGVTRAFGRELGKILNLSLRNRVNSFFGGLGVTMLLQSSTATALLTASFAGRGLVPAAAGIAIMLGADVGTTLVAQLLSFDLSWLAPVMLFVGFVRHSSAKSTRAKNLGRILLGLGMMLTALKLLVMASEPVRQSDVAQYVFSSLANEPVLTVVLGALVAFIAHSSLATVLFIVTLASTGGVPLDVGYAMILGANLGGALPPVLATMNGDAASRRPPLGNFICRLAGVIVLLPFLDLVAMELVRLESEPARQLVNLHTFFNLGLAAFFIFWTGPLGRLTEKLIPETRNANASTPVPMHLDKAALASPQLALANSVRDTLRMGDVLEQMFRDFRQAFENNDKAQLEPVRKSDEYLKNFSAAIKQYLTELGRETLEEEDEERCTEIISFSSDLEQIGNIVVLNLAEYLERTNEQQIVFSDADMKDQNRLFDMLVENLKLSFSVLLTRDMTTAGVLVRKKQALRDEVYKAANDHLERLRFDQSFAQDASALHLGLLSDLRRISSLISSIAYSVRLDAERLAAGKGTAKPASTDEATTLDPSGNL</sequence>
<keyword evidence="4 7" id="KW-1133">Transmembrane helix</keyword>
<feature type="transmembrane region" description="Helical" evidence="7">
    <location>
        <begin position="211"/>
        <end position="230"/>
    </location>
</feature>
<feature type="transmembrane region" description="Helical" evidence="7">
    <location>
        <begin position="174"/>
        <end position="199"/>
    </location>
</feature>
<dbReference type="InterPro" id="IPR003841">
    <property type="entry name" value="Na/Pi_transpt"/>
</dbReference>
<organism evidence="9 10">
    <name type="scientific">Sneathiella chinensis</name>
    <dbReference type="NCBI Taxonomy" id="349750"/>
    <lineage>
        <taxon>Bacteria</taxon>
        <taxon>Pseudomonadati</taxon>
        <taxon>Pseudomonadota</taxon>
        <taxon>Alphaproteobacteria</taxon>
        <taxon>Sneathiellales</taxon>
        <taxon>Sneathiellaceae</taxon>
        <taxon>Sneathiella</taxon>
    </lineage>
</organism>
<feature type="region of interest" description="Disordered" evidence="6">
    <location>
        <begin position="546"/>
        <end position="566"/>
    </location>
</feature>
<dbReference type="NCBIfam" id="NF037997">
    <property type="entry name" value="Na_Pi_symport"/>
    <property type="match status" value="1"/>
</dbReference>
<keyword evidence="3 7" id="KW-0812">Transmembrane</keyword>
<evidence type="ECO:0000256" key="6">
    <source>
        <dbReference type="SAM" id="MobiDB-lite"/>
    </source>
</evidence>
<dbReference type="Gene3D" id="1.20.58.220">
    <property type="entry name" value="Phosphate transport system protein phou homolog 2, domain 2"/>
    <property type="match status" value="1"/>
</dbReference>
<dbReference type="Proteomes" id="UP001161409">
    <property type="component" value="Unassembled WGS sequence"/>
</dbReference>
<dbReference type="SUPFAM" id="SSF109755">
    <property type="entry name" value="PhoU-like"/>
    <property type="match status" value="1"/>
</dbReference>
<evidence type="ECO:0000313" key="9">
    <source>
        <dbReference type="EMBL" id="GLQ06626.1"/>
    </source>
</evidence>